<dbReference type="InterPro" id="IPR016035">
    <property type="entry name" value="Acyl_Trfase/lysoPLipase"/>
</dbReference>
<reference evidence="10" key="1">
    <citation type="submission" date="2019-12" db="EMBL/GenBank/DDBJ databases">
        <authorList>
            <person name="Awala S.I."/>
            <person name="Rhee S.K."/>
        </authorList>
    </citation>
    <scope>NUCLEOTIDE SEQUENCE [LARGE SCALE GENOMIC DNA]</scope>
    <source>
        <strain evidence="10">IM1</strain>
    </source>
</reference>
<gene>
    <name evidence="9" type="ORF">GNH96_09805</name>
</gene>
<dbReference type="Pfam" id="PF02801">
    <property type="entry name" value="Ketoacyl-synt_C"/>
    <property type="match status" value="1"/>
</dbReference>
<evidence type="ECO:0000256" key="6">
    <source>
        <dbReference type="SAM" id="MobiDB-lite"/>
    </source>
</evidence>
<dbReference type="PROSITE" id="PS52019">
    <property type="entry name" value="PKS_MFAS_DH"/>
    <property type="match status" value="1"/>
</dbReference>
<dbReference type="Pfam" id="PF21089">
    <property type="entry name" value="PKS_DH_N"/>
    <property type="match status" value="1"/>
</dbReference>
<feature type="region of interest" description="C-terminal hotdog fold" evidence="5">
    <location>
        <begin position="2119"/>
        <end position="2267"/>
    </location>
</feature>
<dbReference type="InterPro" id="IPR029016">
    <property type="entry name" value="GAF-like_dom_sf"/>
</dbReference>
<dbReference type="Gene3D" id="3.40.50.720">
    <property type="entry name" value="NAD(P)-binding Rossmann-like Domain"/>
    <property type="match status" value="1"/>
</dbReference>
<dbReference type="InterPro" id="IPR049552">
    <property type="entry name" value="PKS_DH_N"/>
</dbReference>
<keyword evidence="10" id="KW-1185">Reference proteome</keyword>
<feature type="domain" description="PKS/mFAS DH" evidence="8">
    <location>
        <begin position="1975"/>
        <end position="2267"/>
    </location>
</feature>
<dbReference type="SMART" id="SM00822">
    <property type="entry name" value="PKS_KR"/>
    <property type="match status" value="1"/>
</dbReference>
<evidence type="ECO:0000256" key="1">
    <source>
        <dbReference type="ARBA" id="ARBA00006484"/>
    </source>
</evidence>
<dbReference type="InterPro" id="IPR049900">
    <property type="entry name" value="PKS_mFAS_DH"/>
</dbReference>
<dbReference type="RefSeq" id="WP_169603508.1">
    <property type="nucleotide sequence ID" value="NZ_CP046565.1"/>
</dbReference>
<feature type="active site" description="Proton donor; for dehydratase activity" evidence="5">
    <location>
        <position position="2182"/>
    </location>
</feature>
<dbReference type="InterPro" id="IPR050091">
    <property type="entry name" value="PKS_NRPS_Biosynth_Enz"/>
</dbReference>
<keyword evidence="3" id="KW-0597">Phosphoprotein</keyword>
<dbReference type="InterPro" id="IPR029069">
    <property type="entry name" value="HotDog_dom_sf"/>
</dbReference>
<dbReference type="Pfam" id="PF08659">
    <property type="entry name" value="KR"/>
    <property type="match status" value="1"/>
</dbReference>
<dbReference type="PROSITE" id="PS51257">
    <property type="entry name" value="PROKAR_LIPOPROTEIN"/>
    <property type="match status" value="1"/>
</dbReference>
<dbReference type="InterPro" id="IPR020841">
    <property type="entry name" value="PKS_Beta-ketoAc_synthase_dom"/>
</dbReference>
<evidence type="ECO:0000256" key="3">
    <source>
        <dbReference type="ARBA" id="ARBA00022553"/>
    </source>
</evidence>
<dbReference type="InterPro" id="IPR049551">
    <property type="entry name" value="PKS_DH_C"/>
</dbReference>
<evidence type="ECO:0000259" key="8">
    <source>
        <dbReference type="PROSITE" id="PS52019"/>
    </source>
</evidence>
<keyword evidence="2" id="KW-0596">Phosphopantetheine</keyword>
<dbReference type="KEGG" id="metu:GNH96_09805"/>
<evidence type="ECO:0000313" key="9">
    <source>
        <dbReference type="EMBL" id="QJD30234.1"/>
    </source>
</evidence>
<dbReference type="SUPFAM" id="SSF55781">
    <property type="entry name" value="GAF domain-like"/>
    <property type="match status" value="2"/>
</dbReference>
<feature type="domain" description="Ketosynthase family 3 (KS3)" evidence="7">
    <location>
        <begin position="6"/>
        <end position="466"/>
    </location>
</feature>
<protein>
    <submittedName>
        <fullName evidence="9">SDR family NAD(P)-dependent oxidoreductase</fullName>
    </submittedName>
</protein>
<dbReference type="GO" id="GO:0005737">
    <property type="term" value="C:cytoplasm"/>
    <property type="evidence" value="ECO:0007669"/>
    <property type="project" value="TreeGrafter"/>
</dbReference>
<dbReference type="Gene3D" id="3.40.47.10">
    <property type="match status" value="1"/>
</dbReference>
<dbReference type="GO" id="GO:0005886">
    <property type="term" value="C:plasma membrane"/>
    <property type="evidence" value="ECO:0007669"/>
    <property type="project" value="TreeGrafter"/>
</dbReference>
<dbReference type="Proteomes" id="UP000503004">
    <property type="component" value="Chromosome"/>
</dbReference>
<proteinExistence type="inferred from homology"/>
<dbReference type="SMART" id="SM00825">
    <property type="entry name" value="PKS_KS"/>
    <property type="match status" value="1"/>
</dbReference>
<dbReference type="InterPro" id="IPR042104">
    <property type="entry name" value="PKS_dehydratase_sf"/>
</dbReference>
<evidence type="ECO:0000259" key="7">
    <source>
        <dbReference type="PROSITE" id="PS52004"/>
    </source>
</evidence>
<evidence type="ECO:0000256" key="5">
    <source>
        <dbReference type="PROSITE-ProRule" id="PRU01363"/>
    </source>
</evidence>
<dbReference type="GO" id="GO:0071770">
    <property type="term" value="P:DIM/DIP cell wall layer assembly"/>
    <property type="evidence" value="ECO:0007669"/>
    <property type="project" value="TreeGrafter"/>
</dbReference>
<dbReference type="Pfam" id="PF13185">
    <property type="entry name" value="GAF_2"/>
    <property type="match status" value="1"/>
</dbReference>
<accession>A0A858Q909</accession>
<sequence length="2912" mass="312967">MRTETAQPIAVVGMACRYPGAGNLLQLWENILSRRQQFREIPDVRLPLADYHDPDPSVPDKTYGRKAAVLDGFEFDPGTYRIPRSTFDTTDIVHWLSLATALEALGHARIGPDTLPKDTAGAIIGNTLTGEETRAGTMRLRWPFVRKVLRRTAEARGLPEDLMQEFETAMEEVYKSVFPAVNEDTLAGSLANTIAGRICNYLDWHGGGYIVDGACSSSLLAVATAADYLQQRKMDLAIAGGVDVSLDTLELIGFAKATALTREEMRVYDRRGNGFIPGEGCGMVVLKRLEDARRDGDTVYAVLRGWGVSSDGRGGITAPSAKGQTQALLRAYQAAGYAPQTLAFVEGHGTGTTVGDRTELEGVVGALAAHGPVEDHSVGMTSFKSIVGHTKAAAGIGGFIKAVLAVNRRVVPPTAGCVEPHASFAESARALYPVLEGQIRAADEPLRAGVSAMGFGGINCHVTLESGDPPAPELQPALPERMLLASRQHTEVFPFSGSDSDGLLQTVRVFRQQVHGLAAGELVDAAAHAATLANDQPWRAAVVAGSVEELEARLDLLEKRLTEDPPRPGSLWRGDQVWISHAVPAQRVGFLFPGQGSQQIGMARSLVERFDWAREMVERADAEVAAACPSGRDVPLSHLYLRPTERDPAKKLEPEWLAVLTRTEHAQPAICTVSLLWKERLESLGIVPAVVGGHSLGELTALAAAGAYGPSALVRLAALRGLAMAAPEGEAGAMGVLACDATTAEAIIGRVGDGYCAVANVNSPLQTVISGERAAVSRAVELASADGIRASLLPVSNAFHSRLVDGAAESFRSGADLPDCAGDFTRRAFSSIDGAEIAPSTDLRAHLARQIVSPVNFTRLLEALSEHCDWLVEVGPGRVLSGLAQSHDADRVRPCLPVEGRPGRDADFNAVVAEAHARGLALRWAHLYENRLVRPFVPASARKFYVAPCERELAAVPPAAPSRTFRAATWVRQLEGQASSDLAQLSETLTAAFRDAVHAEHATVLLFEQAEDALRVVLPFDAFANRVSAAEGIFADVLRSGAPEAIEVLSEDSRFRAEFESLGIPAGWTALYVPFPSGAGRPLGLVRVARPGEPFTPMDAEILAELAAIAAPGLIQAYMAERARELHGIETLLHGAVARESADRDPTAIIDNLVESAKDSLGAEYGAILLHDRDTGTLHPAVHDKAEDLRLSAESGIPGEVFATRRSLHLANAHADPRFEPALDRLAGTRTRTVDCVPILTMQHSPLGVLLLVNRRFPGNRDYLAELGLRIGALLASRPLLDRMRAVSEGLKGEIVAAAPRTVAERSPEPAQSPPLPQTAIAGSARSVVLELLSERTGFAIETLQDDARLIDDLNLDSIKIGTLLGDVAIRLGVQGKVDPMRMNADTVGHVIEAFGAVAAPAAPAVAAAVPAPASAMDLLLDLVAERTGFSRDCLAPDQRLLDDLNIDSIKAGALLGDLILSTDTQDRIEAAPLANATLGEIAARVQAAIGGSAEHPEPAAVPSLGQARRLHWVRAFTQSSIPAPLFSPPGKPEPRSGDCLLLLPDATAPYGEHLRQRLAARVLNARSLGSEHLEAGPRRLVLMLSDAHTPRADSPAQAGIDELAVLHDLAQRAPAAWRSLTSVVFVQRSGGRGLSAAGAPSAWSFAGSLSLERPELEVGVIDFDPSLAADFVADRTLAELSGQPGYKAVEYDAEGMRWTRCIRPVEPEDCAARSIEWSARDVVLVTGGGKGITAECALAFALETGVRLALVGRSPAPRPGETGELAATLQRFAEAGIDCRYYAADVADHPAMERAVATIRAEMGPVTGVIHGAGTNTPRPVAEVSADQARLEIAPKLQGAENLLALFENHPPKLFAALTSIIGVTGMKNNAWYAYSNEAVARLLDGFAEAHPETAVVCHAFSVWDEVGMGVKLGSVRHLGQMGIDAIPVAEGVRQFLRWMRTAPPLKEVIVAASADGLATWVRPPTVEPTVPAGRFEGEIQRFEAGIELITQVSLDIRHDLYLADHDYRGSLLLPTVMGLEAMAQAALRVAGGTGTEVARIEDIRLERPIVVSRERPQRIEIRALARERMEASDPVVVEASIHAEQTGMEPAHFSARFVLGRRPEAAAGDTALPRRQLLGIMPKTDLYGGVLFQGPLFQRISGLEALDDSHVVFVTEARAETLRVPEGFSDTVRAPLVLGDPFYRDTLLQAAQISLTPEVCLPVRIGRIDLYGRDAAGGRYRAEAKVVGRDGSRILGEVTVFDEQDRVIERITDYEVRMLDRRGDLPTPAQLVERANRSDHPALQSELDHRAQGFGLSAPCVIVRDIPDLHAMERDRRRAISRPVFHAAVREAGRRFAVDTSHLDVRWLETGKPVLFRSHGRSGADTTAGLMDPEASFVPLEVSLSHDDDRVLCVAGKGLQGCDLVGPIQRSREQWRAMLNAGLFVLVSRLETEGDSLDEAGARVWSALEAAMKALDTRDITLDIEARHADTVLFRAAWEDVRLRVVSFPTMPAEGAKRMVAVVVNGMPKPDGRNAFDREQRHEGSAETTGAGAAQIVAATQHAPMAGSEGSWTGWLAAGGNPSDFLRVQTHIANPDADHPIAFRFPLAFKDGANADGTLYFSRFFEWMGRLREMALRPVLALLTDEFTSGKHAWVTNRSWASIERPVYAGEIMEVSCRFLGRNGPGNATVAVGFEWHRVLPAGTLERVATSQIQMTWARVVSHGVVTPEPYPAYLDGFFRELGSTTDGTGQTDQASHAGAMERIGAALWRAKPGPVAGIVLAEQSTATSPTDANLVGNIYYSKYYELQGVLRDGYFYRIVPDAYRLAEARGGLRCIFTEVRHLRDAMPFDTIKARMHVAGIHEKGIVLAFDFFRIMPGGKSEKLATGTHVAAWRTAEESGEVTDLPAALREHLLDRAREEILAATSKSAA</sequence>
<dbReference type="SUPFAM" id="SSF54637">
    <property type="entry name" value="Thioesterase/thiol ester dehydrase-isomerase"/>
    <property type="match status" value="2"/>
</dbReference>
<dbReference type="Gene3D" id="3.10.129.10">
    <property type="entry name" value="Hotdog Thioesterase"/>
    <property type="match status" value="2"/>
</dbReference>
<dbReference type="InterPro" id="IPR014030">
    <property type="entry name" value="Ketoacyl_synth_N"/>
</dbReference>
<dbReference type="Pfam" id="PF14765">
    <property type="entry name" value="PS-DH"/>
    <property type="match status" value="1"/>
</dbReference>
<dbReference type="SUPFAM" id="SSF53901">
    <property type="entry name" value="Thiolase-like"/>
    <property type="match status" value="1"/>
</dbReference>
<dbReference type="InterPro" id="IPR001227">
    <property type="entry name" value="Ac_transferase_dom_sf"/>
</dbReference>
<dbReference type="SMART" id="SM00827">
    <property type="entry name" value="PKS_AT"/>
    <property type="match status" value="1"/>
</dbReference>
<dbReference type="Gene3D" id="1.10.1200.10">
    <property type="entry name" value="ACP-like"/>
    <property type="match status" value="2"/>
</dbReference>
<dbReference type="InterPro" id="IPR014031">
    <property type="entry name" value="Ketoacyl_synth_C"/>
</dbReference>
<dbReference type="Pfam" id="PF01590">
    <property type="entry name" value="GAF"/>
    <property type="match status" value="1"/>
</dbReference>
<dbReference type="InterPro" id="IPR057326">
    <property type="entry name" value="KR_dom"/>
</dbReference>
<dbReference type="Pfam" id="PF00698">
    <property type="entry name" value="Acyl_transf_1"/>
    <property type="match status" value="1"/>
</dbReference>
<name>A0A858Q909_9GAMM</name>
<dbReference type="Gene3D" id="3.10.129.110">
    <property type="entry name" value="Polyketide synthase dehydratase"/>
    <property type="match status" value="1"/>
</dbReference>
<dbReference type="Pfam" id="PF00109">
    <property type="entry name" value="ketoacyl-synt"/>
    <property type="match status" value="1"/>
</dbReference>
<feature type="region of interest" description="N-terminal hotdog fold" evidence="5">
    <location>
        <begin position="1975"/>
        <end position="2106"/>
    </location>
</feature>
<dbReference type="Gene3D" id="3.40.366.10">
    <property type="entry name" value="Malonyl-Coenzyme A Acyl Carrier Protein, domain 2"/>
    <property type="match status" value="1"/>
</dbReference>
<evidence type="ECO:0000256" key="2">
    <source>
        <dbReference type="ARBA" id="ARBA00022450"/>
    </source>
</evidence>
<dbReference type="InterPro" id="IPR016036">
    <property type="entry name" value="Malonyl_transacylase_ACP-bd"/>
</dbReference>
<feature type="compositionally biased region" description="Basic and acidic residues" evidence="6">
    <location>
        <begin position="2512"/>
        <end position="2527"/>
    </location>
</feature>
<dbReference type="SUPFAM" id="SSF52151">
    <property type="entry name" value="FabD/lysophospholipase-like"/>
    <property type="match status" value="1"/>
</dbReference>
<dbReference type="InterPro" id="IPR003018">
    <property type="entry name" value="GAF"/>
</dbReference>
<feature type="active site" description="Proton acceptor; for dehydratase activity" evidence="5">
    <location>
        <position position="2007"/>
    </location>
</feature>
<dbReference type="EMBL" id="CP046565">
    <property type="protein sequence ID" value="QJD30234.1"/>
    <property type="molecule type" value="Genomic_DNA"/>
</dbReference>
<dbReference type="CDD" id="cd00833">
    <property type="entry name" value="PKS"/>
    <property type="match status" value="1"/>
</dbReference>
<organism evidence="9 10">
    <name type="scientific">Methylococcus geothermalis</name>
    <dbReference type="NCBI Taxonomy" id="2681310"/>
    <lineage>
        <taxon>Bacteria</taxon>
        <taxon>Pseudomonadati</taxon>
        <taxon>Pseudomonadota</taxon>
        <taxon>Gammaproteobacteria</taxon>
        <taxon>Methylococcales</taxon>
        <taxon>Methylococcaceae</taxon>
        <taxon>Methylococcus</taxon>
    </lineage>
</organism>
<dbReference type="InterPro" id="IPR014043">
    <property type="entry name" value="Acyl_transferase_dom"/>
</dbReference>
<dbReference type="PANTHER" id="PTHR43775:SF51">
    <property type="entry name" value="INACTIVE PHENOLPHTHIOCEROL SYNTHESIS POLYKETIDE SYNTHASE TYPE I PKS1-RELATED"/>
    <property type="match status" value="1"/>
</dbReference>
<comment type="similarity">
    <text evidence="1">Belongs to the short-chain dehydrogenases/reductases (SDR) family.</text>
</comment>
<dbReference type="InterPro" id="IPR016039">
    <property type="entry name" value="Thiolase-like"/>
</dbReference>
<dbReference type="InterPro" id="IPR013968">
    <property type="entry name" value="PKS_KR"/>
</dbReference>
<dbReference type="GO" id="GO:0004312">
    <property type="term" value="F:fatty acid synthase activity"/>
    <property type="evidence" value="ECO:0007669"/>
    <property type="project" value="TreeGrafter"/>
</dbReference>
<feature type="region of interest" description="Disordered" evidence="6">
    <location>
        <begin position="2512"/>
        <end position="2532"/>
    </location>
</feature>
<evidence type="ECO:0000256" key="4">
    <source>
        <dbReference type="ARBA" id="ARBA00022679"/>
    </source>
</evidence>
<dbReference type="GO" id="GO:0006633">
    <property type="term" value="P:fatty acid biosynthetic process"/>
    <property type="evidence" value="ECO:0007669"/>
    <property type="project" value="TreeGrafter"/>
</dbReference>
<dbReference type="Gene3D" id="3.30.450.40">
    <property type="match status" value="2"/>
</dbReference>
<dbReference type="SUPFAM" id="SSF51735">
    <property type="entry name" value="NAD(P)-binding Rossmann-fold domains"/>
    <property type="match status" value="1"/>
</dbReference>
<dbReference type="SUPFAM" id="SSF47336">
    <property type="entry name" value="ACP-like"/>
    <property type="match status" value="2"/>
</dbReference>
<dbReference type="InterPro" id="IPR036291">
    <property type="entry name" value="NAD(P)-bd_dom_sf"/>
</dbReference>
<keyword evidence="4" id="KW-0808">Transferase</keyword>
<evidence type="ECO:0000313" key="10">
    <source>
        <dbReference type="Proteomes" id="UP000503004"/>
    </source>
</evidence>
<dbReference type="SMART" id="SM00065">
    <property type="entry name" value="GAF"/>
    <property type="match status" value="2"/>
</dbReference>
<dbReference type="PANTHER" id="PTHR43775">
    <property type="entry name" value="FATTY ACID SYNTHASE"/>
    <property type="match status" value="1"/>
</dbReference>
<dbReference type="PROSITE" id="PS52004">
    <property type="entry name" value="KS3_2"/>
    <property type="match status" value="1"/>
</dbReference>
<dbReference type="SUPFAM" id="SSF55048">
    <property type="entry name" value="Probable ACP-binding domain of malonyl-CoA ACP transacylase"/>
    <property type="match status" value="1"/>
</dbReference>
<dbReference type="InterPro" id="IPR036736">
    <property type="entry name" value="ACP-like_sf"/>
</dbReference>